<dbReference type="EMBL" id="GGEC01064132">
    <property type="protein sequence ID" value="MBX44616.1"/>
    <property type="molecule type" value="Transcribed_RNA"/>
</dbReference>
<proteinExistence type="predicted"/>
<name>A0A2P2NQ36_RHIMU</name>
<reference evidence="1" key="1">
    <citation type="submission" date="2018-02" db="EMBL/GenBank/DDBJ databases">
        <title>Rhizophora mucronata_Transcriptome.</title>
        <authorList>
            <person name="Meera S.P."/>
            <person name="Sreeshan A."/>
            <person name="Augustine A."/>
        </authorList>
    </citation>
    <scope>NUCLEOTIDE SEQUENCE</scope>
    <source>
        <tissue evidence="1">Leaf</tissue>
    </source>
</reference>
<protein>
    <submittedName>
        <fullName evidence="1">Uncharacterized protein</fullName>
    </submittedName>
</protein>
<organism evidence="1">
    <name type="scientific">Rhizophora mucronata</name>
    <name type="common">Asiatic mangrove</name>
    <dbReference type="NCBI Taxonomy" id="61149"/>
    <lineage>
        <taxon>Eukaryota</taxon>
        <taxon>Viridiplantae</taxon>
        <taxon>Streptophyta</taxon>
        <taxon>Embryophyta</taxon>
        <taxon>Tracheophyta</taxon>
        <taxon>Spermatophyta</taxon>
        <taxon>Magnoliopsida</taxon>
        <taxon>eudicotyledons</taxon>
        <taxon>Gunneridae</taxon>
        <taxon>Pentapetalae</taxon>
        <taxon>rosids</taxon>
        <taxon>fabids</taxon>
        <taxon>Malpighiales</taxon>
        <taxon>Rhizophoraceae</taxon>
        <taxon>Rhizophora</taxon>
    </lineage>
</organism>
<accession>A0A2P2NQ36</accession>
<evidence type="ECO:0000313" key="1">
    <source>
        <dbReference type="EMBL" id="MBX44616.1"/>
    </source>
</evidence>
<sequence length="21" mass="2337">MQILDSLHKGKFEIACTSDSL</sequence>
<dbReference type="AlphaFoldDB" id="A0A2P2NQ36"/>